<proteinExistence type="predicted"/>
<reference evidence="1" key="1">
    <citation type="submission" date="2018-02" db="EMBL/GenBank/DDBJ databases">
        <title>Rhizophora mucronata_Transcriptome.</title>
        <authorList>
            <person name="Meera S.P."/>
            <person name="Sreeshan A."/>
            <person name="Augustine A."/>
        </authorList>
    </citation>
    <scope>NUCLEOTIDE SEQUENCE</scope>
    <source>
        <tissue evidence="1">Leaf</tissue>
    </source>
</reference>
<name>A0A2P2JYH2_RHIMU</name>
<organism evidence="1">
    <name type="scientific">Rhizophora mucronata</name>
    <name type="common">Asiatic mangrove</name>
    <dbReference type="NCBI Taxonomy" id="61149"/>
    <lineage>
        <taxon>Eukaryota</taxon>
        <taxon>Viridiplantae</taxon>
        <taxon>Streptophyta</taxon>
        <taxon>Embryophyta</taxon>
        <taxon>Tracheophyta</taxon>
        <taxon>Spermatophyta</taxon>
        <taxon>Magnoliopsida</taxon>
        <taxon>eudicotyledons</taxon>
        <taxon>Gunneridae</taxon>
        <taxon>Pentapetalae</taxon>
        <taxon>rosids</taxon>
        <taxon>fabids</taxon>
        <taxon>Malpighiales</taxon>
        <taxon>Rhizophoraceae</taxon>
        <taxon>Rhizophora</taxon>
    </lineage>
</organism>
<evidence type="ECO:0000313" key="1">
    <source>
        <dbReference type="EMBL" id="MBW98512.1"/>
    </source>
</evidence>
<accession>A0A2P2JYH2</accession>
<dbReference type="EMBL" id="GGEC01018029">
    <property type="protein sequence ID" value="MBW98512.1"/>
    <property type="molecule type" value="Transcribed_RNA"/>
</dbReference>
<dbReference type="AlphaFoldDB" id="A0A2P2JYH2"/>
<protein>
    <submittedName>
        <fullName evidence="1">Dtdp-glucose 4-6-dehydratase</fullName>
    </submittedName>
</protein>
<sequence length="75" mass="8364">MNPAPPVTKILMLDWKNLELRKGDGVGGGFDVVWWSPLDKFFAIAQISNKNNCWLYKQTRSGSALRLLVGTTKAV</sequence>